<dbReference type="PANTHER" id="PTHR10742">
    <property type="entry name" value="FLAVIN MONOAMINE OXIDASE"/>
    <property type="match status" value="1"/>
</dbReference>
<dbReference type="Proteomes" id="UP000316639">
    <property type="component" value="Unassembled WGS sequence"/>
</dbReference>
<accession>A0A563EXP6</accession>
<dbReference type="SUPFAM" id="SSF51905">
    <property type="entry name" value="FAD/NAD(P)-binding domain"/>
    <property type="match status" value="1"/>
</dbReference>
<dbReference type="InterPro" id="IPR050281">
    <property type="entry name" value="Flavin_monoamine_oxidase"/>
</dbReference>
<dbReference type="PRINTS" id="PR00419">
    <property type="entry name" value="ADXRDTASE"/>
</dbReference>
<sequence>MRSDTTRRRFLAATGASVLAQMMAGTVPFEAAAAQVGRQAGESVLPRGSGAGTSVLILGAGPAGLTAAYELQRAGFQVQVLEAQGRAGGRVFTARRGTKVTEQHADGSTTTQVCQFDEGLYLNLGAGRIPHHHRRVLRYCAELGVALEPYTMETTANLVQSPQGFMGKAQVNRRVANDTRGHLAELLTRAVRRGALDEDLTASERSALTDLLKTFGDLRPDGTYRGSTRSGTTKPLNVDQLYEAPPPLPLRELLYSQFWHHNFYIPLHHTWQPALFQPVGGMDKIIEGFLRKVGAKVRYNAPVTGIRLLADGVEVTGAGFTMRADYCLSSISMPVLQKITRTNFSPDFDEAIKFCTMIPACKVGWQANERFWESDAYQIYGGISWVDDMTTQIWYPSYDYFTRKGTLTGAYNTLGSAKKFGELSHPERLRVARAAGARLHPEFADERVVPTALGMSIAWQKVPHQLGGWANWFDEPADRKAYGRLLAPDGRFHVIGDHVCPLPGWQEGAMMSAEWAMKQIVGVESAAVPEVRRAPDSIAVTESGS</sequence>
<feature type="domain" description="Amine oxidase" evidence="1">
    <location>
        <begin position="63"/>
        <end position="514"/>
    </location>
</feature>
<dbReference type="EMBL" id="VOBR01000005">
    <property type="protein sequence ID" value="TWP52466.1"/>
    <property type="molecule type" value="Genomic_DNA"/>
</dbReference>
<reference evidence="2 3" key="1">
    <citation type="submission" date="2019-07" db="EMBL/GenBank/DDBJ databases">
        <title>Lentzea xizangensis sp. nov., isolated from Qinghai-Tibetan Plateau Soils.</title>
        <authorList>
            <person name="Huang J."/>
        </authorList>
    </citation>
    <scope>NUCLEOTIDE SEQUENCE [LARGE SCALE GENOMIC DNA]</scope>
    <source>
        <strain evidence="2 3">FXJ1.1311</strain>
    </source>
</reference>
<keyword evidence="3" id="KW-1185">Reference proteome</keyword>
<evidence type="ECO:0000313" key="3">
    <source>
        <dbReference type="Proteomes" id="UP000316639"/>
    </source>
</evidence>
<dbReference type="PROSITE" id="PS51318">
    <property type="entry name" value="TAT"/>
    <property type="match status" value="1"/>
</dbReference>
<comment type="caution">
    <text evidence="2">The sequence shown here is derived from an EMBL/GenBank/DDBJ whole genome shotgun (WGS) entry which is preliminary data.</text>
</comment>
<name>A0A563EXP6_9PSEU</name>
<dbReference type="InterPro" id="IPR036188">
    <property type="entry name" value="FAD/NAD-bd_sf"/>
</dbReference>
<dbReference type="Pfam" id="PF01593">
    <property type="entry name" value="Amino_oxidase"/>
    <property type="match status" value="1"/>
</dbReference>
<dbReference type="Gene3D" id="3.50.50.60">
    <property type="entry name" value="FAD/NAD(P)-binding domain"/>
    <property type="match status" value="1"/>
</dbReference>
<protein>
    <submittedName>
        <fullName evidence="2">FAD-dependent oxidoreductase</fullName>
    </submittedName>
</protein>
<dbReference type="GO" id="GO:0016491">
    <property type="term" value="F:oxidoreductase activity"/>
    <property type="evidence" value="ECO:0007669"/>
    <property type="project" value="InterPro"/>
</dbReference>
<dbReference type="InterPro" id="IPR006311">
    <property type="entry name" value="TAT_signal"/>
</dbReference>
<dbReference type="InterPro" id="IPR002937">
    <property type="entry name" value="Amino_oxidase"/>
</dbReference>
<dbReference type="SUPFAM" id="SSF54373">
    <property type="entry name" value="FAD-linked reductases, C-terminal domain"/>
    <property type="match status" value="1"/>
</dbReference>
<dbReference type="AlphaFoldDB" id="A0A563EXP6"/>
<gene>
    <name evidence="2" type="ORF">FKR81_09030</name>
</gene>
<dbReference type="PANTHER" id="PTHR10742:SF410">
    <property type="entry name" value="LYSINE-SPECIFIC HISTONE DEMETHYLASE 2"/>
    <property type="match status" value="1"/>
</dbReference>
<evidence type="ECO:0000259" key="1">
    <source>
        <dbReference type="Pfam" id="PF01593"/>
    </source>
</evidence>
<dbReference type="RefSeq" id="WP_146350522.1">
    <property type="nucleotide sequence ID" value="NZ_VOBR01000005.1"/>
</dbReference>
<dbReference type="Gene3D" id="1.20.1440.240">
    <property type="match status" value="1"/>
</dbReference>
<dbReference type="OrthoDB" id="337830at2"/>
<organism evidence="2 3">
    <name type="scientific">Lentzea tibetensis</name>
    <dbReference type="NCBI Taxonomy" id="2591470"/>
    <lineage>
        <taxon>Bacteria</taxon>
        <taxon>Bacillati</taxon>
        <taxon>Actinomycetota</taxon>
        <taxon>Actinomycetes</taxon>
        <taxon>Pseudonocardiales</taxon>
        <taxon>Pseudonocardiaceae</taxon>
        <taxon>Lentzea</taxon>
    </lineage>
</organism>
<proteinExistence type="predicted"/>
<dbReference type="Gene3D" id="3.90.660.10">
    <property type="match status" value="1"/>
</dbReference>
<evidence type="ECO:0000313" key="2">
    <source>
        <dbReference type="EMBL" id="TWP52466.1"/>
    </source>
</evidence>